<evidence type="ECO:0000256" key="2">
    <source>
        <dbReference type="ARBA" id="ARBA00022803"/>
    </source>
</evidence>
<keyword evidence="1" id="KW-0677">Repeat</keyword>
<evidence type="ECO:0000256" key="3">
    <source>
        <dbReference type="PROSITE-ProRule" id="PRU00339"/>
    </source>
</evidence>
<dbReference type="EMBL" id="CP043869">
    <property type="protein sequence ID" value="QEQ97279.1"/>
    <property type="molecule type" value="Genomic_DNA"/>
</dbReference>
<evidence type="ECO:0000259" key="4">
    <source>
        <dbReference type="Pfam" id="PF13847"/>
    </source>
</evidence>
<dbReference type="PANTHER" id="PTHR44858:SF1">
    <property type="entry name" value="UDP-N-ACETYLGLUCOSAMINE--PEPTIDE N-ACETYLGLUCOSAMINYLTRANSFERASE SPINDLY-RELATED"/>
    <property type="match status" value="1"/>
</dbReference>
<gene>
    <name evidence="5" type="ORF">F0U83_11450</name>
</gene>
<proteinExistence type="predicted"/>
<dbReference type="PROSITE" id="PS50005">
    <property type="entry name" value="TPR"/>
    <property type="match status" value="1"/>
</dbReference>
<dbReference type="InterPro" id="IPR011990">
    <property type="entry name" value="TPR-like_helical_dom_sf"/>
</dbReference>
<sequence length="463" mass="52001">MITKMMKHSEKWISKAMALLAQGKLGQAKAIATKILKESPKHYQANLLLGVIYLKLGDNEQAIPLLQVAVQTARTATEKVQALNNLSLPLSSTNRLDDALQAINEAIAIKPTQAIFYCNRANLHEKLQNWHAMQEDLQQALSIDAEIEEAIISLSVCLRKQKRLNEALNLLDAHPLHEPDWHNEWVLLCCLTGNAQRALDWISQQPSTKQELLIGIADYAAEQGDLGIACQLYEALLKRWPDNQRLLHPYHSLAGIPSDRAPREYVTSLYNQHAEQFNQRLLDTLGYRVPERLATRLASFLPSSPIHVLDLGCGTGLAGQELGIHAQLKSLIGVDLSEQMLKQAELTGVYSHLVQEDIFDYLHTRPKVDLILATDVLIYIGALSPLFKQVSHCLTQQGIFAFSTEACDNDWQLTPSGRFQHSLSHVLTLAKAHHFQLLHHEPCVIRSEHDQPVHGEIYIFKTI</sequence>
<keyword evidence="6" id="KW-1185">Reference proteome</keyword>
<dbReference type="InterPro" id="IPR029063">
    <property type="entry name" value="SAM-dependent_MTases_sf"/>
</dbReference>
<dbReference type="AlphaFoldDB" id="A0A5P1RC95"/>
<dbReference type="Pfam" id="PF13847">
    <property type="entry name" value="Methyltransf_31"/>
    <property type="match status" value="1"/>
</dbReference>
<dbReference type="CDD" id="cd02440">
    <property type="entry name" value="AdoMet_MTases"/>
    <property type="match status" value="1"/>
</dbReference>
<dbReference type="Gene3D" id="3.40.50.150">
    <property type="entry name" value="Vaccinia Virus protein VP39"/>
    <property type="match status" value="1"/>
</dbReference>
<dbReference type="SUPFAM" id="SSF53335">
    <property type="entry name" value="S-adenosyl-L-methionine-dependent methyltransferases"/>
    <property type="match status" value="1"/>
</dbReference>
<feature type="repeat" description="TPR" evidence="3">
    <location>
        <begin position="80"/>
        <end position="113"/>
    </location>
</feature>
<reference evidence="5 6" key="1">
    <citation type="journal article" date="2019" name="Biochem. Eng. J.">
        <title>Metabolic engineering of the marine bacteria Neptunomonas concharum for the production of acetoin and meso-2,3-butanediol from acetate.</title>
        <authorList>
            <person name="Li W."/>
            <person name="Pu N."/>
            <person name="Liu C.-X."/>
            <person name="Yuan Q.-P."/>
            <person name="Li Z.-J."/>
        </authorList>
    </citation>
    <scope>NUCLEOTIDE SEQUENCE [LARGE SCALE GENOMIC DNA]</scope>
    <source>
        <strain evidence="5 6">JCM17730</strain>
    </source>
</reference>
<keyword evidence="2 3" id="KW-0802">TPR repeat</keyword>
<dbReference type="KEGG" id="ncu:F0U83_11450"/>
<evidence type="ECO:0000313" key="5">
    <source>
        <dbReference type="EMBL" id="QEQ97279.1"/>
    </source>
</evidence>
<dbReference type="SMART" id="SM00028">
    <property type="entry name" value="TPR"/>
    <property type="match status" value="4"/>
</dbReference>
<dbReference type="InterPro" id="IPR050498">
    <property type="entry name" value="Ycf3"/>
</dbReference>
<accession>A0A5P1RC95</accession>
<dbReference type="SUPFAM" id="SSF48452">
    <property type="entry name" value="TPR-like"/>
    <property type="match status" value="1"/>
</dbReference>
<dbReference type="PANTHER" id="PTHR44858">
    <property type="entry name" value="TETRATRICOPEPTIDE REPEAT PROTEIN 6"/>
    <property type="match status" value="1"/>
</dbReference>
<dbReference type="InterPro" id="IPR019734">
    <property type="entry name" value="TPR_rpt"/>
</dbReference>
<dbReference type="InterPro" id="IPR025714">
    <property type="entry name" value="Methyltranfer_dom"/>
</dbReference>
<organism evidence="5 6">
    <name type="scientific">Neptunomonas concharum</name>
    <dbReference type="NCBI Taxonomy" id="1031538"/>
    <lineage>
        <taxon>Bacteria</taxon>
        <taxon>Pseudomonadati</taxon>
        <taxon>Pseudomonadota</taxon>
        <taxon>Gammaproteobacteria</taxon>
        <taxon>Oceanospirillales</taxon>
        <taxon>Oceanospirillaceae</taxon>
        <taxon>Neptunomonas</taxon>
    </lineage>
</organism>
<feature type="domain" description="Methyltransferase" evidence="4">
    <location>
        <begin position="305"/>
        <end position="406"/>
    </location>
</feature>
<evidence type="ECO:0000256" key="1">
    <source>
        <dbReference type="ARBA" id="ARBA00022737"/>
    </source>
</evidence>
<dbReference type="OrthoDB" id="9809392at2"/>
<dbReference type="Pfam" id="PF13181">
    <property type="entry name" value="TPR_8"/>
    <property type="match status" value="1"/>
</dbReference>
<dbReference type="Pfam" id="PF14559">
    <property type="entry name" value="TPR_19"/>
    <property type="match status" value="1"/>
</dbReference>
<protein>
    <submittedName>
        <fullName evidence="5">Tetratricopeptide repeat protein</fullName>
    </submittedName>
</protein>
<name>A0A5P1RC95_9GAMM</name>
<dbReference type="Proteomes" id="UP000324760">
    <property type="component" value="Chromosome"/>
</dbReference>
<dbReference type="Gene3D" id="1.25.40.10">
    <property type="entry name" value="Tetratricopeptide repeat domain"/>
    <property type="match status" value="1"/>
</dbReference>
<evidence type="ECO:0000313" key="6">
    <source>
        <dbReference type="Proteomes" id="UP000324760"/>
    </source>
</evidence>